<keyword evidence="3" id="KW-1185">Reference proteome</keyword>
<dbReference type="PROSITE" id="PS51140">
    <property type="entry name" value="CUE"/>
    <property type="match status" value="1"/>
</dbReference>
<name>A0A1Y3BL31_EURMA</name>
<organism evidence="2 3">
    <name type="scientific">Euroglyphus maynei</name>
    <name type="common">Mayne's house dust mite</name>
    <dbReference type="NCBI Taxonomy" id="6958"/>
    <lineage>
        <taxon>Eukaryota</taxon>
        <taxon>Metazoa</taxon>
        <taxon>Ecdysozoa</taxon>
        <taxon>Arthropoda</taxon>
        <taxon>Chelicerata</taxon>
        <taxon>Arachnida</taxon>
        <taxon>Acari</taxon>
        <taxon>Acariformes</taxon>
        <taxon>Sarcoptiformes</taxon>
        <taxon>Astigmata</taxon>
        <taxon>Psoroptidia</taxon>
        <taxon>Analgoidea</taxon>
        <taxon>Pyroglyphidae</taxon>
        <taxon>Pyroglyphinae</taxon>
        <taxon>Euroglyphus</taxon>
    </lineage>
</organism>
<reference evidence="2 3" key="1">
    <citation type="submission" date="2017-03" db="EMBL/GenBank/DDBJ databases">
        <title>Genome Survey of Euroglyphus maynei.</title>
        <authorList>
            <person name="Arlian L.G."/>
            <person name="Morgan M.S."/>
            <person name="Rider S.D."/>
        </authorList>
    </citation>
    <scope>NUCLEOTIDE SEQUENCE [LARGE SCALE GENOMIC DNA]</scope>
    <source>
        <strain evidence="2">Arlian Lab</strain>
        <tissue evidence="2">Whole body</tissue>
    </source>
</reference>
<evidence type="ECO:0000313" key="2">
    <source>
        <dbReference type="EMBL" id="OTF80714.1"/>
    </source>
</evidence>
<dbReference type="AlphaFoldDB" id="A0A1Y3BL31"/>
<accession>A0A1Y3BL31</accession>
<sequence length="167" mass="19549">MKLLDFLSNEERFCVDYFGKFPFEKEFESLRNNSSLAKELTINDVLEYYQVNFTTMIEKHHHLIESEKVEMPQTSNLEQQSQISKYDFRTDPETISKEQLIAEMFPDLGNGFIYKCLEHYDFNNERVVDAILESNLPAELNSLDRKLTKSDLDKVASMLSNKKSDAQ</sequence>
<comment type="caution">
    <text evidence="2">The sequence shown here is derived from an EMBL/GenBank/DDBJ whole genome shotgun (WGS) entry which is preliminary data.</text>
</comment>
<dbReference type="Proteomes" id="UP000194236">
    <property type="component" value="Unassembled WGS sequence"/>
</dbReference>
<proteinExistence type="predicted"/>
<feature type="non-terminal residue" evidence="2">
    <location>
        <position position="167"/>
    </location>
</feature>
<feature type="domain" description="CUE" evidence="1">
    <location>
        <begin position="93"/>
        <end position="136"/>
    </location>
</feature>
<dbReference type="CDD" id="cd14364">
    <property type="entry name" value="CUE_ASCC2"/>
    <property type="match status" value="1"/>
</dbReference>
<dbReference type="SUPFAM" id="SSF46934">
    <property type="entry name" value="UBA-like"/>
    <property type="match status" value="1"/>
</dbReference>
<gene>
    <name evidence="2" type="ORF">BLA29_011767</name>
</gene>
<dbReference type="EMBL" id="MUJZ01016903">
    <property type="protein sequence ID" value="OTF80714.1"/>
    <property type="molecule type" value="Genomic_DNA"/>
</dbReference>
<dbReference type="GO" id="GO:0043130">
    <property type="term" value="F:ubiquitin binding"/>
    <property type="evidence" value="ECO:0007669"/>
    <property type="project" value="InterPro"/>
</dbReference>
<dbReference type="InterPro" id="IPR041800">
    <property type="entry name" value="ASCC2_CUE"/>
</dbReference>
<evidence type="ECO:0000313" key="3">
    <source>
        <dbReference type="Proteomes" id="UP000194236"/>
    </source>
</evidence>
<dbReference type="PANTHER" id="PTHR21494:SF0">
    <property type="entry name" value="ACTIVATING SIGNAL COINTEGRATOR 1 COMPLEX SUBUNIT 2"/>
    <property type="match status" value="1"/>
</dbReference>
<dbReference type="PANTHER" id="PTHR21494">
    <property type="entry name" value="ACTIVATING SIGNAL COINTEGRATOR 1 COMPLEX SUBUNIT 2 ASC-1 COMPLEX SUBUNIT P100"/>
    <property type="match status" value="1"/>
</dbReference>
<dbReference type="InterPro" id="IPR009060">
    <property type="entry name" value="UBA-like_sf"/>
</dbReference>
<dbReference type="OrthoDB" id="5577209at2759"/>
<dbReference type="InterPro" id="IPR003892">
    <property type="entry name" value="CUE"/>
</dbReference>
<evidence type="ECO:0000259" key="1">
    <source>
        <dbReference type="PROSITE" id="PS51140"/>
    </source>
</evidence>
<protein>
    <submittedName>
        <fullName evidence="2">Activating signal cointegrator 1 complex subunit 2-like protein</fullName>
    </submittedName>
</protein>
<dbReference type="Pfam" id="PF02845">
    <property type="entry name" value="CUE"/>
    <property type="match status" value="1"/>
</dbReference>
<dbReference type="InterPro" id="IPR052586">
    <property type="entry name" value="ASCC2"/>
</dbReference>
<dbReference type="Gene3D" id="1.10.8.10">
    <property type="entry name" value="DNA helicase RuvA subunit, C-terminal domain"/>
    <property type="match status" value="1"/>
</dbReference>